<evidence type="ECO:0000313" key="5">
    <source>
        <dbReference type="Proteomes" id="UP000553957"/>
    </source>
</evidence>
<name>A0A7Y4NYR7_9ACTN</name>
<dbReference type="RefSeq" id="WP_171673685.1">
    <property type="nucleotide sequence ID" value="NZ_BAAAGT010000013.1"/>
</dbReference>
<dbReference type="Proteomes" id="UP000534306">
    <property type="component" value="Unassembled WGS sequence"/>
</dbReference>
<evidence type="ECO:0000313" key="2">
    <source>
        <dbReference type="EMBL" id="MBB6568902.1"/>
    </source>
</evidence>
<comment type="caution">
    <text evidence="3">The sequence shown here is derived from an EMBL/GenBank/DDBJ whole genome shotgun (WGS) entry which is preliminary data.</text>
</comment>
<organism evidence="3 4">
    <name type="scientific">Kribbella sandramycini</name>
    <dbReference type="NCBI Taxonomy" id="60450"/>
    <lineage>
        <taxon>Bacteria</taxon>
        <taxon>Bacillati</taxon>
        <taxon>Actinomycetota</taxon>
        <taxon>Actinomycetes</taxon>
        <taxon>Propionibacteriales</taxon>
        <taxon>Kribbellaceae</taxon>
        <taxon>Kribbella</taxon>
    </lineage>
</organism>
<evidence type="ECO:0000313" key="3">
    <source>
        <dbReference type="EMBL" id="NOL41252.1"/>
    </source>
</evidence>
<dbReference type="EMBL" id="JACHKF010000001">
    <property type="protein sequence ID" value="MBB6568902.1"/>
    <property type="molecule type" value="Genomic_DNA"/>
</dbReference>
<reference evidence="3 4" key="1">
    <citation type="submission" date="2020-05" db="EMBL/GenBank/DDBJ databases">
        <title>Genome sequence of Kribbella sandramycini ATCC 39419.</title>
        <authorList>
            <person name="Maclea K.S."/>
            <person name="Fair J.L."/>
        </authorList>
    </citation>
    <scope>NUCLEOTIDE SEQUENCE [LARGE SCALE GENOMIC DNA]</scope>
    <source>
        <strain evidence="3 4">ATCC 39419</strain>
    </source>
</reference>
<evidence type="ECO:0000256" key="1">
    <source>
        <dbReference type="SAM" id="Phobius"/>
    </source>
</evidence>
<keyword evidence="4" id="KW-1185">Reference proteome</keyword>
<keyword evidence="1" id="KW-0472">Membrane</keyword>
<dbReference type="AlphaFoldDB" id="A0A7Y4NYR7"/>
<protein>
    <submittedName>
        <fullName evidence="3">Uncharacterized protein</fullName>
    </submittedName>
</protein>
<keyword evidence="1" id="KW-0812">Transmembrane</keyword>
<dbReference type="EMBL" id="JABJRC010000002">
    <property type="protein sequence ID" value="NOL41252.1"/>
    <property type="molecule type" value="Genomic_DNA"/>
</dbReference>
<sequence length="50" mass="5111">MLMTNLLWGIGVLAVLLGLLAVFRQRLVLAALLIPGGLVLGVAATEGLLG</sequence>
<feature type="transmembrane region" description="Helical" evidence="1">
    <location>
        <begin position="6"/>
        <end position="23"/>
    </location>
</feature>
<reference evidence="2 5" key="2">
    <citation type="submission" date="2020-08" db="EMBL/GenBank/DDBJ databases">
        <title>Sequencing the genomes of 1000 actinobacteria strains.</title>
        <authorList>
            <person name="Klenk H.-P."/>
        </authorList>
    </citation>
    <scope>NUCLEOTIDE SEQUENCE [LARGE SCALE GENOMIC DNA]</scope>
    <source>
        <strain evidence="2 5">DSM 15626</strain>
    </source>
</reference>
<gene>
    <name evidence="2" type="ORF">HNR71_004539</name>
    <name evidence="3" type="ORF">HPO96_13450</name>
</gene>
<proteinExistence type="predicted"/>
<keyword evidence="1" id="KW-1133">Transmembrane helix</keyword>
<accession>A0A7Y4NYR7</accession>
<feature type="transmembrane region" description="Helical" evidence="1">
    <location>
        <begin position="30"/>
        <end position="49"/>
    </location>
</feature>
<evidence type="ECO:0000313" key="4">
    <source>
        <dbReference type="Proteomes" id="UP000534306"/>
    </source>
</evidence>
<dbReference type="Proteomes" id="UP000553957">
    <property type="component" value="Unassembled WGS sequence"/>
</dbReference>